<evidence type="ECO:0000313" key="1">
    <source>
        <dbReference type="EMBL" id="GGE50815.1"/>
    </source>
</evidence>
<dbReference type="Gene3D" id="3.40.50.450">
    <property type="match status" value="1"/>
</dbReference>
<organism evidence="1 2">
    <name type="scientific">Pullulanibacillus camelliae</name>
    <dbReference type="NCBI Taxonomy" id="1707096"/>
    <lineage>
        <taxon>Bacteria</taxon>
        <taxon>Bacillati</taxon>
        <taxon>Bacillota</taxon>
        <taxon>Bacilli</taxon>
        <taxon>Bacillales</taxon>
        <taxon>Sporolactobacillaceae</taxon>
        <taxon>Pullulanibacillus</taxon>
    </lineage>
</organism>
<proteinExistence type="predicted"/>
<dbReference type="InterPro" id="IPR010697">
    <property type="entry name" value="YspA"/>
</dbReference>
<protein>
    <submittedName>
        <fullName evidence="1">UPF0398 protein</fullName>
    </submittedName>
</protein>
<dbReference type="PIRSF" id="PIRSF021290">
    <property type="entry name" value="DUF1273"/>
    <property type="match status" value="1"/>
</dbReference>
<dbReference type="EMBL" id="BMIR01000018">
    <property type="protein sequence ID" value="GGE50815.1"/>
    <property type="molecule type" value="Genomic_DNA"/>
</dbReference>
<dbReference type="Proteomes" id="UP000628775">
    <property type="component" value="Unassembled WGS sequence"/>
</dbReference>
<dbReference type="Pfam" id="PF06908">
    <property type="entry name" value="YpsA"/>
    <property type="match status" value="1"/>
</dbReference>
<dbReference type="PANTHER" id="PTHR38440">
    <property type="entry name" value="UPF0398 PROTEIN YPSA"/>
    <property type="match status" value="1"/>
</dbReference>
<dbReference type="PANTHER" id="PTHR38440:SF1">
    <property type="entry name" value="UPF0398 PROTEIN SPR0331"/>
    <property type="match status" value="1"/>
</dbReference>
<comment type="caution">
    <text evidence="1">The sequence shown here is derived from an EMBL/GenBank/DDBJ whole genome shotgun (WGS) entry which is preliminary data.</text>
</comment>
<evidence type="ECO:0000313" key="2">
    <source>
        <dbReference type="Proteomes" id="UP000628775"/>
    </source>
</evidence>
<keyword evidence="2" id="KW-1185">Reference proteome</keyword>
<gene>
    <name evidence="1" type="ORF">GCM10011391_31980</name>
</gene>
<reference evidence="1" key="2">
    <citation type="submission" date="2020-09" db="EMBL/GenBank/DDBJ databases">
        <authorList>
            <person name="Sun Q."/>
            <person name="Zhou Y."/>
        </authorList>
    </citation>
    <scope>NUCLEOTIDE SEQUENCE</scope>
    <source>
        <strain evidence="1">CGMCC 1.15371</strain>
    </source>
</reference>
<sequence>MAMTRVLAITGYKPHELGIFSQNHPGIDVIKYTLKIRLLDFIDEGTEWFLISGQPGVELWAAEVLLELKEVYPSIQLGVLTPFLEQESRWPDQVKEYYYQIINAADFVDSITKRPYDNPAQLRLKNDFIIHKSDGLLVLYDEETPGSPRFYLQAAERKQTSGDFSIYYLNRYDIEAASQAIAENDPRYWSQ</sequence>
<dbReference type="NCBIfam" id="NF010181">
    <property type="entry name" value="PRK13660.1"/>
    <property type="match status" value="1"/>
</dbReference>
<dbReference type="SUPFAM" id="SSF102405">
    <property type="entry name" value="MCP/YpsA-like"/>
    <property type="match status" value="1"/>
</dbReference>
<accession>A0A8J2YLH1</accession>
<dbReference type="AlphaFoldDB" id="A0A8J2YLH1"/>
<name>A0A8J2YLH1_9BACL</name>
<reference evidence="1" key="1">
    <citation type="journal article" date="2014" name="Int. J. Syst. Evol. Microbiol.">
        <title>Complete genome sequence of Corynebacterium casei LMG S-19264T (=DSM 44701T), isolated from a smear-ripened cheese.</title>
        <authorList>
            <consortium name="US DOE Joint Genome Institute (JGI-PGF)"/>
            <person name="Walter F."/>
            <person name="Albersmeier A."/>
            <person name="Kalinowski J."/>
            <person name="Ruckert C."/>
        </authorList>
    </citation>
    <scope>NUCLEOTIDE SEQUENCE</scope>
    <source>
        <strain evidence="1">CGMCC 1.15371</strain>
    </source>
</reference>